<dbReference type="AlphaFoldDB" id="A0A2A2WPW5"/>
<dbReference type="Pfam" id="PF13577">
    <property type="entry name" value="SnoaL_4"/>
    <property type="match status" value="1"/>
</dbReference>
<dbReference type="InterPro" id="IPR032710">
    <property type="entry name" value="NTF2-like_dom_sf"/>
</dbReference>
<dbReference type="Gene3D" id="3.10.450.50">
    <property type="match status" value="1"/>
</dbReference>
<organism evidence="2 3">
    <name type="scientific">Dietzia natronolimnaea</name>
    <dbReference type="NCBI Taxonomy" id="161920"/>
    <lineage>
        <taxon>Bacteria</taxon>
        <taxon>Bacillati</taxon>
        <taxon>Actinomycetota</taxon>
        <taxon>Actinomycetes</taxon>
        <taxon>Mycobacteriales</taxon>
        <taxon>Dietziaceae</taxon>
        <taxon>Dietzia</taxon>
    </lineage>
</organism>
<sequence>MTTTDRHEDIDAIKALKYRYLRCVDLRLWDELAETLAPEVSASYGRRLSLTGRDEVVTGLREQMTDDVITEHQAHHPEIEVDGDSATARWYLQDRVIVPAFDTMIIGGAFYTDTYARLDGRWVITSTGYTRTYEAMIDLKDIPSFTLTDNHLAPADGGEGSGRG</sequence>
<keyword evidence="3" id="KW-1185">Reference proteome</keyword>
<dbReference type="EMBL" id="NTGA01000016">
    <property type="protein sequence ID" value="PAY23228.1"/>
    <property type="molecule type" value="Genomic_DNA"/>
</dbReference>
<protein>
    <submittedName>
        <fullName evidence="2">Bile acid 7-alpha dehydratase</fullName>
    </submittedName>
</protein>
<dbReference type="OrthoDB" id="4941530at2"/>
<feature type="domain" description="SnoaL-like" evidence="1">
    <location>
        <begin position="6"/>
        <end position="126"/>
    </location>
</feature>
<name>A0A2A2WPW5_9ACTN</name>
<dbReference type="Proteomes" id="UP000218810">
    <property type="component" value="Unassembled WGS sequence"/>
</dbReference>
<dbReference type="SUPFAM" id="SSF54427">
    <property type="entry name" value="NTF2-like"/>
    <property type="match status" value="1"/>
</dbReference>
<evidence type="ECO:0000259" key="1">
    <source>
        <dbReference type="Pfam" id="PF13577"/>
    </source>
</evidence>
<proteinExistence type="predicted"/>
<evidence type="ECO:0000313" key="2">
    <source>
        <dbReference type="EMBL" id="PAY23228.1"/>
    </source>
</evidence>
<reference evidence="3" key="1">
    <citation type="submission" date="2017-09" db="EMBL/GenBank/DDBJ databases">
        <authorList>
            <person name="Zhang Y."/>
            <person name="Huang X."/>
            <person name="Liu J."/>
            <person name="Lu L."/>
            <person name="Peng K."/>
        </authorList>
    </citation>
    <scope>NUCLEOTIDE SEQUENCE [LARGE SCALE GENOMIC DNA]</scope>
    <source>
        <strain evidence="3">S-XJ-1</strain>
    </source>
</reference>
<dbReference type="RefSeq" id="WP_095718188.1">
    <property type="nucleotide sequence ID" value="NZ_NTGA01000016.1"/>
</dbReference>
<evidence type="ECO:0000313" key="3">
    <source>
        <dbReference type="Proteomes" id="UP000218810"/>
    </source>
</evidence>
<dbReference type="InterPro" id="IPR037401">
    <property type="entry name" value="SnoaL-like"/>
</dbReference>
<comment type="caution">
    <text evidence="2">The sequence shown here is derived from an EMBL/GenBank/DDBJ whole genome shotgun (WGS) entry which is preliminary data.</text>
</comment>
<gene>
    <name evidence="2" type="ORF">CEY15_09240</name>
</gene>
<accession>A0A2A2WPW5</accession>